<dbReference type="RefSeq" id="WP_133992241.1">
    <property type="nucleotide sequence ID" value="NZ_SODV01000001.1"/>
</dbReference>
<evidence type="ECO:0000313" key="1">
    <source>
        <dbReference type="EMBL" id="TDX00507.1"/>
    </source>
</evidence>
<dbReference type="Gene3D" id="3.40.50.620">
    <property type="entry name" value="HUPs"/>
    <property type="match status" value="1"/>
</dbReference>
<comment type="caution">
    <text evidence="1">The sequence shown here is derived from an EMBL/GenBank/DDBJ whole genome shotgun (WGS) entry which is preliminary data.</text>
</comment>
<proteinExistence type="predicted"/>
<accession>A0A4R8DSX6</accession>
<protein>
    <recommendedName>
        <fullName evidence="3">3'-phosphoadenosine 5'-phosphosulfate sulfotransferase (PAPS reductase)/FAD synthetase</fullName>
    </recommendedName>
</protein>
<dbReference type="SUPFAM" id="SSF52402">
    <property type="entry name" value="Adenine nucleotide alpha hydrolases-like"/>
    <property type="match status" value="1"/>
</dbReference>
<keyword evidence="2" id="KW-1185">Reference proteome</keyword>
<dbReference type="AlphaFoldDB" id="A0A4R8DSX6"/>
<evidence type="ECO:0008006" key="3">
    <source>
        <dbReference type="Google" id="ProtNLM"/>
    </source>
</evidence>
<organism evidence="1 2">
    <name type="scientific">Dinghuibacter silviterrae</name>
    <dbReference type="NCBI Taxonomy" id="1539049"/>
    <lineage>
        <taxon>Bacteria</taxon>
        <taxon>Pseudomonadati</taxon>
        <taxon>Bacteroidota</taxon>
        <taxon>Chitinophagia</taxon>
        <taxon>Chitinophagales</taxon>
        <taxon>Chitinophagaceae</taxon>
        <taxon>Dinghuibacter</taxon>
    </lineage>
</organism>
<dbReference type="InterPro" id="IPR014729">
    <property type="entry name" value="Rossmann-like_a/b/a_fold"/>
</dbReference>
<name>A0A4R8DSX6_9BACT</name>
<dbReference type="Proteomes" id="UP000294498">
    <property type="component" value="Unassembled WGS sequence"/>
</dbReference>
<dbReference type="EMBL" id="SODV01000001">
    <property type="protein sequence ID" value="TDX00507.1"/>
    <property type="molecule type" value="Genomic_DNA"/>
</dbReference>
<gene>
    <name evidence="1" type="ORF">EDB95_1532</name>
</gene>
<reference evidence="1 2" key="1">
    <citation type="submission" date="2019-03" db="EMBL/GenBank/DDBJ databases">
        <title>Genomic Encyclopedia of Type Strains, Phase IV (KMG-IV): sequencing the most valuable type-strain genomes for metagenomic binning, comparative biology and taxonomic classification.</title>
        <authorList>
            <person name="Goeker M."/>
        </authorList>
    </citation>
    <scope>NUCLEOTIDE SEQUENCE [LARGE SCALE GENOMIC DNA]</scope>
    <source>
        <strain evidence="1 2">DSM 100059</strain>
    </source>
</reference>
<dbReference type="OrthoDB" id="9774475at2"/>
<evidence type="ECO:0000313" key="2">
    <source>
        <dbReference type="Proteomes" id="UP000294498"/>
    </source>
</evidence>
<sequence>MLQIISLGMGVQSTALYLMSSLKELPRADYAIFADTGKEGSGTYRYLSFLQEWRERNNGIPLIVLKEKNLFEDLLSRKNSQFAPIPAFTENGDGSVGMLRRQCTGEYKIAVTDRYVRDVIYGLPRYARRPATHVWHGITLDEIERMAIPSEAWKINTYPFIGHCVNYKEQQRLPWAKPMNRSDVINWYLLHGLEIPPKSSCVFCPYQSDHAWAVCKREQPEDFAAAVRVDEAIRHNSQRGIQQPVYLHRSCRPLANAIFDDAKEEPWGECSGCCHV</sequence>